<comment type="caution">
    <text evidence="1">The sequence shown here is derived from an EMBL/GenBank/DDBJ whole genome shotgun (WGS) entry which is preliminary data.</text>
</comment>
<gene>
    <name evidence="1" type="ORF">Nepgr_026063</name>
</gene>
<keyword evidence="2" id="KW-1185">Reference proteome</keyword>
<sequence>MSLYVLEWVTCGYPAAETPLFSTSKWPESDWRRNIIWATAKWKGKNHREDHSREIGRLPINRLTPTEARIGEGEFQGVLPNGHFSDLADILNSR</sequence>
<organism evidence="1 2">
    <name type="scientific">Nepenthes gracilis</name>
    <name type="common">Slender pitcher plant</name>
    <dbReference type="NCBI Taxonomy" id="150966"/>
    <lineage>
        <taxon>Eukaryota</taxon>
        <taxon>Viridiplantae</taxon>
        <taxon>Streptophyta</taxon>
        <taxon>Embryophyta</taxon>
        <taxon>Tracheophyta</taxon>
        <taxon>Spermatophyta</taxon>
        <taxon>Magnoliopsida</taxon>
        <taxon>eudicotyledons</taxon>
        <taxon>Gunneridae</taxon>
        <taxon>Pentapetalae</taxon>
        <taxon>Caryophyllales</taxon>
        <taxon>Nepenthaceae</taxon>
        <taxon>Nepenthes</taxon>
    </lineage>
</organism>
<accession>A0AAD3T775</accession>
<protein>
    <submittedName>
        <fullName evidence="1">Uncharacterized protein</fullName>
    </submittedName>
</protein>
<reference evidence="1" key="1">
    <citation type="submission" date="2023-05" db="EMBL/GenBank/DDBJ databases">
        <title>Nepenthes gracilis genome sequencing.</title>
        <authorList>
            <person name="Fukushima K."/>
        </authorList>
    </citation>
    <scope>NUCLEOTIDE SEQUENCE</scope>
    <source>
        <strain evidence="1">SING2019-196</strain>
    </source>
</reference>
<evidence type="ECO:0000313" key="2">
    <source>
        <dbReference type="Proteomes" id="UP001279734"/>
    </source>
</evidence>
<dbReference type="AlphaFoldDB" id="A0AAD3T775"/>
<evidence type="ECO:0000313" key="1">
    <source>
        <dbReference type="EMBL" id="GMH24220.1"/>
    </source>
</evidence>
<dbReference type="EMBL" id="BSYO01000027">
    <property type="protein sequence ID" value="GMH24220.1"/>
    <property type="molecule type" value="Genomic_DNA"/>
</dbReference>
<name>A0AAD3T775_NEPGR</name>
<dbReference type="Proteomes" id="UP001279734">
    <property type="component" value="Unassembled WGS sequence"/>
</dbReference>
<proteinExistence type="predicted"/>